<dbReference type="RefSeq" id="WP_270056423.1">
    <property type="nucleotide sequence ID" value="NZ_CP115149.1"/>
</dbReference>
<dbReference type="SUPFAM" id="SSF53383">
    <property type="entry name" value="PLP-dependent transferases"/>
    <property type="match status" value="1"/>
</dbReference>
<gene>
    <name evidence="6" type="ORF">O0235_14175</name>
</gene>
<comment type="cofactor">
    <cofactor evidence="1">
        <name>pyridoxal 5'-phosphate</name>
        <dbReference type="ChEBI" id="CHEBI:597326"/>
    </cofactor>
</comment>
<reference evidence="6 7" key="1">
    <citation type="journal article" date="2023" name="ISME J.">
        <title>Thermophilic Dehalococcoidia with unusual traits shed light on an unexpected past.</title>
        <authorList>
            <person name="Palmer M."/>
            <person name="Covington J.K."/>
            <person name="Zhou E.M."/>
            <person name="Thomas S.C."/>
            <person name="Habib N."/>
            <person name="Seymour C.O."/>
            <person name="Lai D."/>
            <person name="Johnston J."/>
            <person name="Hashimi A."/>
            <person name="Jiao J.Y."/>
            <person name="Muok A.R."/>
            <person name="Liu L."/>
            <person name="Xian W.D."/>
            <person name="Zhi X.Y."/>
            <person name="Li M.M."/>
            <person name="Silva L.P."/>
            <person name="Bowen B.P."/>
            <person name="Louie K."/>
            <person name="Briegel A."/>
            <person name="Pett-Ridge J."/>
            <person name="Weber P.K."/>
            <person name="Tocheva E.I."/>
            <person name="Woyke T."/>
            <person name="Northen T.R."/>
            <person name="Mayali X."/>
            <person name="Li W.J."/>
            <person name="Hedlund B.P."/>
        </authorList>
    </citation>
    <scope>NUCLEOTIDE SEQUENCE [LARGE SCALE GENOMIC DNA]</scope>
    <source>
        <strain evidence="6 7">YIM 72310</strain>
    </source>
</reference>
<dbReference type="Gene3D" id="3.40.640.10">
    <property type="entry name" value="Type I PLP-dependent aspartate aminotransferase-like (Major domain)"/>
    <property type="match status" value="1"/>
</dbReference>
<protein>
    <submittedName>
        <fullName evidence="6">PLP-dependent aminotransferase family protein</fullName>
    </submittedName>
</protein>
<keyword evidence="2 6" id="KW-0032">Aminotransferase</keyword>
<proteinExistence type="predicted"/>
<dbReference type="CDD" id="cd00609">
    <property type="entry name" value="AAT_like"/>
    <property type="match status" value="1"/>
</dbReference>
<evidence type="ECO:0000259" key="5">
    <source>
        <dbReference type="Pfam" id="PF00155"/>
    </source>
</evidence>
<evidence type="ECO:0000313" key="7">
    <source>
        <dbReference type="Proteomes" id="UP001212803"/>
    </source>
</evidence>
<feature type="domain" description="Aminotransferase class I/classII large" evidence="5">
    <location>
        <begin position="55"/>
        <end position="396"/>
    </location>
</feature>
<name>A0ABY7M8D5_9CHLR</name>
<keyword evidence="3" id="KW-0808">Transferase</keyword>
<dbReference type="InterPro" id="IPR015422">
    <property type="entry name" value="PyrdxlP-dep_Trfase_small"/>
</dbReference>
<keyword evidence="7" id="KW-1185">Reference proteome</keyword>
<evidence type="ECO:0000256" key="4">
    <source>
        <dbReference type="ARBA" id="ARBA00022898"/>
    </source>
</evidence>
<evidence type="ECO:0000313" key="6">
    <source>
        <dbReference type="EMBL" id="WBL35898.1"/>
    </source>
</evidence>
<accession>A0ABY7M8D5</accession>
<evidence type="ECO:0000256" key="2">
    <source>
        <dbReference type="ARBA" id="ARBA00022576"/>
    </source>
</evidence>
<dbReference type="EMBL" id="CP115149">
    <property type="protein sequence ID" value="WBL35898.1"/>
    <property type="molecule type" value="Genomic_DNA"/>
</dbReference>
<dbReference type="InterPro" id="IPR015421">
    <property type="entry name" value="PyrdxlP-dep_Trfase_major"/>
</dbReference>
<dbReference type="PANTHER" id="PTHR42790">
    <property type="entry name" value="AMINOTRANSFERASE"/>
    <property type="match status" value="1"/>
</dbReference>
<organism evidence="6 7">
    <name type="scientific">Tepidiforma flava</name>
    <dbReference type="NCBI Taxonomy" id="3004094"/>
    <lineage>
        <taxon>Bacteria</taxon>
        <taxon>Bacillati</taxon>
        <taxon>Chloroflexota</taxon>
        <taxon>Tepidiformia</taxon>
        <taxon>Tepidiformales</taxon>
        <taxon>Tepidiformaceae</taxon>
        <taxon>Tepidiforma</taxon>
    </lineage>
</organism>
<dbReference type="InterPro" id="IPR015424">
    <property type="entry name" value="PyrdxlP-dep_Trfase"/>
</dbReference>
<sequence length="410" mass="45103">MTDPYWTPERVDALVSARARILGPQVWAAATPDPRHLISFAGGLPDIPSLPAAELLRAAQAVLERDRKEALEYGGTFGPAPLREAIAERWTRLDGIPVTKDHVIIASGSAHAIGMVCETLLDPGDVVMVESPNFPGSMRTIRSFGAEQVAIPLDAEGMRTDILEAKLAELAAQGRRAKFIYCIPNHQNPAGCTMTLERRQHLLELARRYETFILEDDAYGELWFEEPPPPSLFALSGGEHGVKVASFSKTIATGLRMGWIQGPPALISRIAALRHDMGTSPFLGRVIAEMIRNGDLDRHIERLRGIYRRKLERVEAALARYCAPYISYTRPKGGFFLWLALRPGMSSRDVQVAANERGVIVGQGPQFFADGQATNHLRLAFSYVDMEEIDEGIQRLGEAMADVAARAGIK</sequence>
<dbReference type="InterPro" id="IPR004839">
    <property type="entry name" value="Aminotransferase_I/II_large"/>
</dbReference>
<dbReference type="PANTHER" id="PTHR42790:SF19">
    <property type="entry name" value="KYNURENINE_ALPHA-AMINOADIPATE AMINOTRANSFERASE, MITOCHONDRIAL"/>
    <property type="match status" value="1"/>
</dbReference>
<keyword evidence="4" id="KW-0663">Pyridoxal phosphate</keyword>
<dbReference type="Proteomes" id="UP001212803">
    <property type="component" value="Chromosome"/>
</dbReference>
<dbReference type="GO" id="GO:0008483">
    <property type="term" value="F:transaminase activity"/>
    <property type="evidence" value="ECO:0007669"/>
    <property type="project" value="UniProtKB-KW"/>
</dbReference>
<dbReference type="Pfam" id="PF00155">
    <property type="entry name" value="Aminotran_1_2"/>
    <property type="match status" value="1"/>
</dbReference>
<dbReference type="InterPro" id="IPR050859">
    <property type="entry name" value="Class-I_PLP-dep_aminotransf"/>
</dbReference>
<evidence type="ECO:0000256" key="1">
    <source>
        <dbReference type="ARBA" id="ARBA00001933"/>
    </source>
</evidence>
<dbReference type="Gene3D" id="3.90.1150.10">
    <property type="entry name" value="Aspartate Aminotransferase, domain 1"/>
    <property type="match status" value="1"/>
</dbReference>
<evidence type="ECO:0000256" key="3">
    <source>
        <dbReference type="ARBA" id="ARBA00022679"/>
    </source>
</evidence>